<reference evidence="1" key="2">
    <citation type="submission" date="2021-04" db="EMBL/GenBank/DDBJ databases">
        <authorList>
            <person name="Gilroy R."/>
        </authorList>
    </citation>
    <scope>NUCLEOTIDE SEQUENCE</scope>
    <source>
        <strain evidence="1">CHK183-1962</strain>
    </source>
</reference>
<comment type="caution">
    <text evidence="1">The sequence shown here is derived from an EMBL/GenBank/DDBJ whole genome shotgun (WGS) entry which is preliminary data.</text>
</comment>
<dbReference type="Proteomes" id="UP000886890">
    <property type="component" value="Unassembled WGS sequence"/>
</dbReference>
<dbReference type="AlphaFoldDB" id="A0A9D1XCV3"/>
<evidence type="ECO:0000313" key="1">
    <source>
        <dbReference type="EMBL" id="HIX77139.1"/>
    </source>
</evidence>
<name>A0A9D1XCV3_9FIRM</name>
<reference evidence="1" key="1">
    <citation type="journal article" date="2021" name="PeerJ">
        <title>Extensive microbial diversity within the chicken gut microbiome revealed by metagenomics and culture.</title>
        <authorList>
            <person name="Gilroy R."/>
            <person name="Ravi A."/>
            <person name="Getino M."/>
            <person name="Pursley I."/>
            <person name="Horton D.L."/>
            <person name="Alikhan N.F."/>
            <person name="Baker D."/>
            <person name="Gharbi K."/>
            <person name="Hall N."/>
            <person name="Watson M."/>
            <person name="Adriaenssens E.M."/>
            <person name="Foster-Nyarko E."/>
            <person name="Jarju S."/>
            <person name="Secka A."/>
            <person name="Antonio M."/>
            <person name="Oren A."/>
            <person name="Chaudhuri R.R."/>
            <person name="La Ragione R."/>
            <person name="Hildebrand F."/>
            <person name="Pallen M.J."/>
        </authorList>
    </citation>
    <scope>NUCLEOTIDE SEQUENCE</scope>
    <source>
        <strain evidence="1">CHK183-1962</strain>
    </source>
</reference>
<gene>
    <name evidence="1" type="ORF">H9734_06040</name>
</gene>
<protein>
    <submittedName>
        <fullName evidence="1">Uncharacterized protein</fullName>
    </submittedName>
</protein>
<organism evidence="1 2">
    <name type="scientific">Candidatus Fusicatenibacter merdavium</name>
    <dbReference type="NCBI Taxonomy" id="2838600"/>
    <lineage>
        <taxon>Bacteria</taxon>
        <taxon>Bacillati</taxon>
        <taxon>Bacillota</taxon>
        <taxon>Clostridia</taxon>
        <taxon>Lachnospirales</taxon>
        <taxon>Lachnospiraceae</taxon>
        <taxon>Fusicatenibacter</taxon>
    </lineage>
</organism>
<evidence type="ECO:0000313" key="2">
    <source>
        <dbReference type="Proteomes" id="UP000886890"/>
    </source>
</evidence>
<dbReference type="EMBL" id="DXEK01000099">
    <property type="protein sequence ID" value="HIX77139.1"/>
    <property type="molecule type" value="Genomic_DNA"/>
</dbReference>
<accession>A0A9D1XCV3</accession>
<sequence length="161" mass="18038">MAYETYQMVTGTIMEIRDMESDCCAKTISINNRGQEVQFVVSGRTLVINNTMLRTGMRVAAFYDANLPTPAVYPPRYRAEIITMLWRNQSVKLAYFDENLLAADNSLQLNPDRQTRITTANGQSYNCSPGGADLLVYYTAVTRSLPPITTPQKIIVLCPDV</sequence>
<proteinExistence type="predicted"/>